<dbReference type="PANTHER" id="PTHR44329:SF214">
    <property type="entry name" value="PROTEIN KINASE DOMAIN-CONTAINING PROTEIN"/>
    <property type="match status" value="1"/>
</dbReference>
<dbReference type="InterPro" id="IPR035979">
    <property type="entry name" value="RBD_domain_sf"/>
</dbReference>
<dbReference type="SMART" id="SM00671">
    <property type="entry name" value="SEL1"/>
    <property type="match status" value="2"/>
</dbReference>
<dbReference type="InterPro" id="IPR000504">
    <property type="entry name" value="RRM_dom"/>
</dbReference>
<organism evidence="5 6">
    <name type="scientific">Tritrichomonas musculus</name>
    <dbReference type="NCBI Taxonomy" id="1915356"/>
    <lineage>
        <taxon>Eukaryota</taxon>
        <taxon>Metamonada</taxon>
        <taxon>Parabasalia</taxon>
        <taxon>Tritrichomonadida</taxon>
        <taxon>Tritrichomonadidae</taxon>
        <taxon>Tritrichomonas</taxon>
    </lineage>
</organism>
<dbReference type="EMBL" id="JAPFFF010000003">
    <property type="protein sequence ID" value="KAK8895110.1"/>
    <property type="molecule type" value="Genomic_DNA"/>
</dbReference>
<evidence type="ECO:0000313" key="5">
    <source>
        <dbReference type="EMBL" id="KAK8895110.1"/>
    </source>
</evidence>
<dbReference type="PANTHER" id="PTHR44329">
    <property type="entry name" value="SERINE/THREONINE-PROTEIN KINASE TNNI3K-RELATED"/>
    <property type="match status" value="1"/>
</dbReference>
<dbReference type="InterPro" id="IPR051681">
    <property type="entry name" value="Ser/Thr_Kinases-Pseudokinases"/>
</dbReference>
<dbReference type="PROSITE" id="PS00107">
    <property type="entry name" value="PROTEIN_KINASE_ATP"/>
    <property type="match status" value="1"/>
</dbReference>
<evidence type="ECO:0000256" key="2">
    <source>
        <dbReference type="ARBA" id="ARBA00022840"/>
    </source>
</evidence>
<dbReference type="InterPro" id="IPR006597">
    <property type="entry name" value="Sel1-like"/>
</dbReference>
<dbReference type="InterPro" id="IPR000719">
    <property type="entry name" value="Prot_kinase_dom"/>
</dbReference>
<dbReference type="SUPFAM" id="SSF81901">
    <property type="entry name" value="HCP-like"/>
    <property type="match status" value="1"/>
</dbReference>
<evidence type="ECO:0000259" key="4">
    <source>
        <dbReference type="PROSITE" id="PS50011"/>
    </source>
</evidence>
<comment type="caution">
    <text evidence="5">The sequence shown here is derived from an EMBL/GenBank/DDBJ whole genome shotgun (WGS) entry which is preliminary data.</text>
</comment>
<dbReference type="PROSITE" id="PS00108">
    <property type="entry name" value="PROTEIN_KINASE_ST"/>
    <property type="match status" value="1"/>
</dbReference>
<evidence type="ECO:0000256" key="1">
    <source>
        <dbReference type="ARBA" id="ARBA00022741"/>
    </source>
</evidence>
<dbReference type="Pfam" id="PF00069">
    <property type="entry name" value="Pkinase"/>
    <property type="match status" value="2"/>
</dbReference>
<gene>
    <name evidence="5" type="ORF">M9Y10_023552</name>
</gene>
<accession>A0ABR2KVJ0</accession>
<dbReference type="Gene3D" id="1.25.40.10">
    <property type="entry name" value="Tetratricopeptide repeat domain"/>
    <property type="match status" value="1"/>
</dbReference>
<dbReference type="Proteomes" id="UP001470230">
    <property type="component" value="Unassembled WGS sequence"/>
</dbReference>
<feature type="binding site" evidence="3">
    <location>
        <position position="738"/>
    </location>
    <ligand>
        <name>ATP</name>
        <dbReference type="ChEBI" id="CHEBI:30616"/>
    </ligand>
</feature>
<feature type="domain" description="Protein kinase" evidence="4">
    <location>
        <begin position="32"/>
        <end position="373"/>
    </location>
</feature>
<keyword evidence="1 3" id="KW-0547">Nucleotide-binding</keyword>
<dbReference type="Gene3D" id="1.10.510.10">
    <property type="entry name" value="Transferase(Phosphotransferase) domain 1"/>
    <property type="match status" value="2"/>
</dbReference>
<keyword evidence="2 3" id="KW-0067">ATP-binding</keyword>
<reference evidence="5 6" key="1">
    <citation type="submission" date="2024-04" db="EMBL/GenBank/DDBJ databases">
        <title>Tritrichomonas musculus Genome.</title>
        <authorList>
            <person name="Alves-Ferreira E."/>
            <person name="Grigg M."/>
            <person name="Lorenzi H."/>
            <person name="Galac M."/>
        </authorList>
    </citation>
    <scope>NUCLEOTIDE SEQUENCE [LARGE SCALE GENOMIC DNA]</scope>
    <source>
        <strain evidence="5 6">EAF2021</strain>
    </source>
</reference>
<evidence type="ECO:0000256" key="3">
    <source>
        <dbReference type="PROSITE-ProRule" id="PRU10141"/>
    </source>
</evidence>
<proteinExistence type="predicted"/>
<evidence type="ECO:0000313" key="6">
    <source>
        <dbReference type="Proteomes" id="UP001470230"/>
    </source>
</evidence>
<keyword evidence="6" id="KW-1185">Reference proteome</keyword>
<feature type="domain" description="Protein kinase" evidence="4">
    <location>
        <begin position="703"/>
        <end position="974"/>
    </location>
</feature>
<dbReference type="SMART" id="SM00220">
    <property type="entry name" value="S_TKc"/>
    <property type="match status" value="1"/>
</dbReference>
<dbReference type="InterPro" id="IPR011990">
    <property type="entry name" value="TPR-like_helical_dom_sf"/>
</dbReference>
<dbReference type="InterPro" id="IPR008271">
    <property type="entry name" value="Ser/Thr_kinase_AS"/>
</dbReference>
<dbReference type="InterPro" id="IPR011009">
    <property type="entry name" value="Kinase-like_dom_sf"/>
</dbReference>
<dbReference type="PROSITE" id="PS50011">
    <property type="entry name" value="PROTEIN_KINASE_DOM"/>
    <property type="match status" value="2"/>
</dbReference>
<dbReference type="Pfam" id="PF08238">
    <property type="entry name" value="Sel1"/>
    <property type="match status" value="2"/>
</dbReference>
<protein>
    <recommendedName>
        <fullName evidence="4">Protein kinase domain-containing protein</fullName>
    </recommendedName>
</protein>
<dbReference type="SUPFAM" id="SSF56112">
    <property type="entry name" value="Protein kinase-like (PK-like)"/>
    <property type="match status" value="2"/>
</dbReference>
<name>A0ABR2KVJ0_9EUKA</name>
<dbReference type="Pfam" id="PF00076">
    <property type="entry name" value="RRM_1"/>
    <property type="match status" value="1"/>
</dbReference>
<sequence length="1006" mass="116800">MTLPQSEPIFEYDRSFQSSLEDAQIERFKIFYDNYSIFGNESILTVLKRNTFIRTLNNVNNPDHQTNKQFSKTTHDVIDDEILEDKNRLDDFKNFYLLHQYKFFHQSTNSVDVPGEIKIYSEQFHISLAKFIGYQLEDPEHNKIPCILTERPVNGSLSSYFHAILYQSSSSIDSSLYSSSDSDYYSFLDEHYTTKIEEFTPEQKYILIIGIVAGIQFLHSLNLVHARLNPSTVYIDEDLFPKLCGYGFISPENNLIDNDDDDDVFDFGILNNVAFISPEILKGKGIYQSSDIFSIGMMIYYIILGIEPFNNAKNSANIQIKICNGQIPQFPESSINSFWKKLILDCIQFQPTTRPTAKSILSQLFDDSDDSLLNSLCNGSPNFTPKQQQYLSHLKTNLKIDFQLQNCKYMDFIPDPTIIDEETKIVLLEASKGNIESLAKLADYFFQGKHNCPKDNFIAFYFYKEASDLNHPISVKKVAEFYHEGIGISKNLSKALEYYNKALNLFDDEVELQIINQKINEIKSEIDLPKSKESSNPSNIFKSDPEAEKLRENERMDIKRRQIRLVGLPSTIKEVDISRFFINYPNVIITLKHDAKNNFAFVCFESIEDKKKFIKRRQRICETIFDHSVKVYNDEKGKERDLISFSPILKTRSKDKFLKKSKSHKDFIKEFHRKRKVPRVNSNEKPKPSYIINLDDYHPGPGRTEYELIGSGTFGDVYKAYNKNNEVFAAKVFKIVFKDPKEKKMFHRENDLLQSFIDNPLIVNYFGCNDYSLIKHGKNNATIIMEYMPNKTVASMIKDESENVANPHWNNTTKMKVILGVSRGMACLHDKNFIHRDLKPDNIFLDENYNPKIGDFGTSRKVDKMNEITMTLNVGTPIYMAPELLSGETKKYSWEVDIYSFGITMYQIFVGKKADEIYTKNETRSKYRFYKSVIAGKRPIIPKNFSLQLGSIIKCCWDSCINSRPSFKRIYDYLKEEFENGEPKAFFPDIDVSEIRRYISYLDCII</sequence>
<dbReference type="SUPFAM" id="SSF54928">
    <property type="entry name" value="RNA-binding domain, RBD"/>
    <property type="match status" value="1"/>
</dbReference>
<dbReference type="InterPro" id="IPR017441">
    <property type="entry name" value="Protein_kinase_ATP_BS"/>
</dbReference>